<keyword evidence="3" id="KW-1185">Reference proteome</keyword>
<evidence type="ECO:0000313" key="2">
    <source>
        <dbReference type="EMBL" id="KIY97337.1"/>
    </source>
</evidence>
<reference evidence="2 3" key="1">
    <citation type="journal article" date="2013" name="BMC Genomics">
        <title>Reconstruction of the lipid metabolism for the microalga Monoraphidium neglectum from its genome sequence reveals characteristics suitable for biofuel production.</title>
        <authorList>
            <person name="Bogen C."/>
            <person name="Al-Dilaimi A."/>
            <person name="Albersmeier A."/>
            <person name="Wichmann J."/>
            <person name="Grundmann M."/>
            <person name="Rupp O."/>
            <person name="Lauersen K.J."/>
            <person name="Blifernez-Klassen O."/>
            <person name="Kalinowski J."/>
            <person name="Goesmann A."/>
            <person name="Mussgnug J.H."/>
            <person name="Kruse O."/>
        </authorList>
    </citation>
    <scope>NUCLEOTIDE SEQUENCE [LARGE SCALE GENOMIC DNA]</scope>
    <source>
        <strain evidence="2 3">SAG 48.87</strain>
    </source>
</reference>
<gene>
    <name evidence="2" type="ORF">MNEG_10626</name>
</gene>
<organism evidence="2 3">
    <name type="scientific">Monoraphidium neglectum</name>
    <dbReference type="NCBI Taxonomy" id="145388"/>
    <lineage>
        <taxon>Eukaryota</taxon>
        <taxon>Viridiplantae</taxon>
        <taxon>Chlorophyta</taxon>
        <taxon>core chlorophytes</taxon>
        <taxon>Chlorophyceae</taxon>
        <taxon>CS clade</taxon>
        <taxon>Sphaeropleales</taxon>
        <taxon>Selenastraceae</taxon>
        <taxon>Monoraphidium</taxon>
    </lineage>
</organism>
<dbReference type="KEGG" id="mng:MNEG_10626"/>
<dbReference type="RefSeq" id="XP_013896357.1">
    <property type="nucleotide sequence ID" value="XM_014040903.1"/>
</dbReference>
<dbReference type="EMBL" id="KK102613">
    <property type="protein sequence ID" value="KIY97337.1"/>
    <property type="molecule type" value="Genomic_DNA"/>
</dbReference>
<feature type="non-terminal residue" evidence="2">
    <location>
        <position position="1"/>
    </location>
</feature>
<accession>A0A0D2JCC3</accession>
<name>A0A0D2JCC3_9CHLO</name>
<dbReference type="AlphaFoldDB" id="A0A0D2JCC3"/>
<dbReference type="GeneID" id="25727807"/>
<proteinExistence type="predicted"/>
<evidence type="ECO:0000256" key="1">
    <source>
        <dbReference type="SAM" id="MobiDB-lite"/>
    </source>
</evidence>
<feature type="compositionally biased region" description="Low complexity" evidence="1">
    <location>
        <begin position="21"/>
        <end position="45"/>
    </location>
</feature>
<feature type="region of interest" description="Disordered" evidence="1">
    <location>
        <begin position="1"/>
        <end position="66"/>
    </location>
</feature>
<dbReference type="Proteomes" id="UP000054498">
    <property type="component" value="Unassembled WGS sequence"/>
</dbReference>
<protein>
    <submittedName>
        <fullName evidence="2">Uncharacterized protein</fullName>
    </submittedName>
</protein>
<evidence type="ECO:0000313" key="3">
    <source>
        <dbReference type="Proteomes" id="UP000054498"/>
    </source>
</evidence>
<sequence length="89" mass="8596">GGKHQRLLGAAGDGRRPGSKAALAACGAGHAGRAAPAPGGARGAAQSEEGEAHARKWDGQPPPPAPVLVRLAAADLHSGRLALGCLAGP</sequence>